<dbReference type="Pfam" id="PF02661">
    <property type="entry name" value="Fic"/>
    <property type="match status" value="1"/>
</dbReference>
<evidence type="ECO:0000256" key="1">
    <source>
        <dbReference type="PIRSR" id="PIRSR640198-1"/>
    </source>
</evidence>
<dbReference type="GO" id="GO:0005524">
    <property type="term" value="F:ATP binding"/>
    <property type="evidence" value="ECO:0007669"/>
    <property type="project" value="UniProtKB-KW"/>
</dbReference>
<feature type="binding site" evidence="2">
    <location>
        <begin position="214"/>
        <end position="221"/>
    </location>
    <ligand>
        <name>ATP</name>
        <dbReference type="ChEBI" id="CHEBI:30616"/>
    </ligand>
</feature>
<evidence type="ECO:0000313" key="4">
    <source>
        <dbReference type="EMBL" id="MDN5070658.1"/>
    </source>
</evidence>
<dbReference type="AlphaFoldDB" id="A0AAW7PXQ0"/>
<reference evidence="4" key="1">
    <citation type="submission" date="2022-12" db="EMBL/GenBank/DDBJ databases">
        <authorList>
            <person name="Uljanovas D."/>
        </authorList>
    </citation>
    <scope>NUCLEOTIDE SEQUENCE</scope>
    <source>
        <strain evidence="4">RCM69</strain>
    </source>
</reference>
<dbReference type="SUPFAM" id="SSF140931">
    <property type="entry name" value="Fic-like"/>
    <property type="match status" value="1"/>
</dbReference>
<dbReference type="Pfam" id="PF13776">
    <property type="entry name" value="DUF4172"/>
    <property type="match status" value="1"/>
</dbReference>
<feature type="active site" evidence="1">
    <location>
        <position position="210"/>
    </location>
</feature>
<dbReference type="EMBL" id="JAPZCX010000008">
    <property type="protein sequence ID" value="MDN5070658.1"/>
    <property type="molecule type" value="Genomic_DNA"/>
</dbReference>
<dbReference type="PROSITE" id="PS51459">
    <property type="entry name" value="FIDO"/>
    <property type="match status" value="1"/>
</dbReference>
<dbReference type="InterPro" id="IPR040198">
    <property type="entry name" value="Fido_containing"/>
</dbReference>
<dbReference type="PANTHER" id="PTHR13504:SF33">
    <property type="entry name" value="FIC FAMILY PROTEIN"/>
    <property type="match status" value="1"/>
</dbReference>
<feature type="binding site" evidence="2">
    <location>
        <begin position="253"/>
        <end position="254"/>
    </location>
    <ligand>
        <name>ATP</name>
        <dbReference type="ChEBI" id="CHEBI:30616"/>
    </ligand>
</feature>
<dbReference type="Gene3D" id="1.10.3290.10">
    <property type="entry name" value="Fido-like domain"/>
    <property type="match status" value="1"/>
</dbReference>
<proteinExistence type="predicted"/>
<evidence type="ECO:0000313" key="5">
    <source>
        <dbReference type="Proteomes" id="UP001170288"/>
    </source>
</evidence>
<dbReference type="Proteomes" id="UP001170288">
    <property type="component" value="Unassembled WGS sequence"/>
</dbReference>
<comment type="caution">
    <text evidence="4">The sequence shown here is derived from an EMBL/GenBank/DDBJ whole genome shotgun (WGS) entry which is preliminary data.</text>
</comment>
<dbReference type="InterPro" id="IPR036388">
    <property type="entry name" value="WH-like_DNA-bd_sf"/>
</dbReference>
<organism evidence="4 5">
    <name type="scientific">Aliarcobacter butzleri</name>
    <dbReference type="NCBI Taxonomy" id="28197"/>
    <lineage>
        <taxon>Bacteria</taxon>
        <taxon>Pseudomonadati</taxon>
        <taxon>Campylobacterota</taxon>
        <taxon>Epsilonproteobacteria</taxon>
        <taxon>Campylobacterales</taxon>
        <taxon>Arcobacteraceae</taxon>
        <taxon>Aliarcobacter</taxon>
    </lineage>
</organism>
<evidence type="ECO:0000256" key="2">
    <source>
        <dbReference type="PIRSR" id="PIRSR640198-2"/>
    </source>
</evidence>
<reference evidence="4" key="2">
    <citation type="journal article" date="2023" name="Microorganisms">
        <title>Genomic Characterization of Arcobacter butzleri Strains Isolated from Various Sources in Lithuania.</title>
        <authorList>
            <person name="Uljanovas D."/>
            <person name="Golz G."/>
            <person name="Fleischmann S."/>
            <person name="Kudirkiene E."/>
            <person name="Kasetiene N."/>
            <person name="Grineviciene A."/>
            <person name="Tamuleviciene E."/>
            <person name="Aksomaitiene J."/>
            <person name="Alter T."/>
            <person name="Malakauskas M."/>
        </authorList>
    </citation>
    <scope>NUCLEOTIDE SEQUENCE</scope>
    <source>
        <strain evidence="4">RCM69</strain>
    </source>
</reference>
<dbReference type="InterPro" id="IPR025230">
    <property type="entry name" value="DUF4172"/>
</dbReference>
<dbReference type="Gene3D" id="1.10.10.10">
    <property type="entry name" value="Winged helix-like DNA-binding domain superfamily/Winged helix DNA-binding domain"/>
    <property type="match status" value="1"/>
</dbReference>
<name>A0AAW7PXQ0_9BACT</name>
<sequence>MENNIIKWIWQHKDYPNFKYDKSKLGNLLTQIEYNRGILDGISKLFSSDDIVKIEIETLTDEAINTSLIEGEILKRQSVHSSFKKKLDKDFDAKNDKYSTIVTDNLVEILIDSNLNKSDLNLDRLHGWHNCLFEHTQYSKLNKIDIAKFRSHSNMEVVSGAIGHEKVHYKAIPMERIDEDMKNFLKYCNENSENIYIKAALAHIWFVIIHPYDDGNGRIARAITDYILSQNNSNTQFKLYSISTAINKDRKGYYDILDRTTNLFLNKEFDLTYWIIWHLNILNGAMKQSLKNIEYLIAKTKFWDKHRSKRLNERQIKVLNKILDIGNENFEGGLNTKKYISLTKVSKATAVRDITALVEFGCIKQIDGTAGRNVRYEINLK</sequence>
<feature type="domain" description="Fido" evidence="3">
    <location>
        <begin position="120"/>
        <end position="277"/>
    </location>
</feature>
<evidence type="ECO:0000259" key="3">
    <source>
        <dbReference type="PROSITE" id="PS51459"/>
    </source>
</evidence>
<dbReference type="InterPro" id="IPR003812">
    <property type="entry name" value="Fido"/>
</dbReference>
<dbReference type="InterPro" id="IPR036597">
    <property type="entry name" value="Fido-like_dom_sf"/>
</dbReference>
<dbReference type="PANTHER" id="PTHR13504">
    <property type="entry name" value="FIDO DOMAIN-CONTAINING PROTEIN DDB_G0283145"/>
    <property type="match status" value="1"/>
</dbReference>
<accession>A0AAW7PXQ0</accession>
<gene>
    <name evidence="4" type="ORF">O8C76_06395</name>
</gene>
<protein>
    <submittedName>
        <fullName evidence="4">DUF4172 domain-containing protein</fullName>
    </submittedName>
</protein>
<dbReference type="RefSeq" id="WP_301372333.1">
    <property type="nucleotide sequence ID" value="NZ_JAPZCX010000008.1"/>
</dbReference>
<keyword evidence="2" id="KW-0067">ATP-binding</keyword>
<keyword evidence="2" id="KW-0547">Nucleotide-binding</keyword>